<keyword evidence="3" id="KW-1185">Reference proteome</keyword>
<dbReference type="AlphaFoldDB" id="K7K958"/>
<dbReference type="Gramene" id="KRH71895">
    <property type="protein sequence ID" value="KRH71895"/>
    <property type="gene ID" value="GLYMA_02G176400"/>
</dbReference>
<dbReference type="PaxDb" id="3847-GLYMA02G30052.1"/>
<dbReference type="Proteomes" id="UP000008827">
    <property type="component" value="Chromosome 2"/>
</dbReference>
<reference evidence="2" key="2">
    <citation type="submission" date="2018-02" db="UniProtKB">
        <authorList>
            <consortium name="EnsemblPlants"/>
        </authorList>
    </citation>
    <scope>IDENTIFICATION</scope>
    <source>
        <strain evidence="2">Williams 82</strain>
    </source>
</reference>
<evidence type="ECO:0000313" key="1">
    <source>
        <dbReference type="EMBL" id="KRH71895.1"/>
    </source>
</evidence>
<protein>
    <submittedName>
        <fullName evidence="1 2">Uncharacterized protein</fullName>
    </submittedName>
</protein>
<reference evidence="1" key="3">
    <citation type="submission" date="2018-07" db="EMBL/GenBank/DDBJ databases">
        <title>WGS assembly of Glycine max.</title>
        <authorList>
            <person name="Schmutz J."/>
            <person name="Cannon S."/>
            <person name="Schlueter J."/>
            <person name="Ma J."/>
            <person name="Mitros T."/>
            <person name="Nelson W."/>
            <person name="Hyten D."/>
            <person name="Song Q."/>
            <person name="Thelen J."/>
            <person name="Cheng J."/>
            <person name="Xu D."/>
            <person name="Hellsten U."/>
            <person name="May G."/>
            <person name="Yu Y."/>
            <person name="Sakurai T."/>
            <person name="Umezawa T."/>
            <person name="Bhattacharyya M."/>
            <person name="Sandhu D."/>
            <person name="Valliyodan B."/>
            <person name="Lindquist E."/>
            <person name="Peto M."/>
            <person name="Grant D."/>
            <person name="Shu S."/>
            <person name="Goodstein D."/>
            <person name="Barry K."/>
            <person name="Futrell-Griggs M."/>
            <person name="Abernathy B."/>
            <person name="Du J."/>
            <person name="Tian Z."/>
            <person name="Zhu L."/>
            <person name="Gill N."/>
            <person name="Joshi T."/>
            <person name="Libault M."/>
            <person name="Sethuraman A."/>
            <person name="Zhang X."/>
            <person name="Shinozaki K."/>
            <person name="Nguyen H."/>
            <person name="Wing R."/>
            <person name="Cregan P."/>
            <person name="Specht J."/>
            <person name="Grimwood J."/>
            <person name="Rokhsar D."/>
            <person name="Stacey G."/>
            <person name="Shoemaker R."/>
            <person name="Jackson S."/>
        </authorList>
    </citation>
    <scope>NUCLEOTIDE SEQUENCE</scope>
    <source>
        <tissue evidence="1">Callus</tissue>
    </source>
</reference>
<gene>
    <name evidence="1" type="ORF">GLYMA_02G176400</name>
</gene>
<proteinExistence type="predicted"/>
<name>K7K958_SOYBN</name>
<dbReference type="InParanoid" id="K7K958"/>
<dbReference type="EMBL" id="CM000835">
    <property type="protein sequence ID" value="KRH71895.1"/>
    <property type="molecule type" value="Genomic_DNA"/>
</dbReference>
<dbReference type="EnsemblPlants" id="KRH71895">
    <property type="protein sequence ID" value="KRH71895"/>
    <property type="gene ID" value="GLYMA_02G176400"/>
</dbReference>
<organism evidence="2">
    <name type="scientific">Glycine max</name>
    <name type="common">Soybean</name>
    <name type="synonym">Glycine hispida</name>
    <dbReference type="NCBI Taxonomy" id="3847"/>
    <lineage>
        <taxon>Eukaryota</taxon>
        <taxon>Viridiplantae</taxon>
        <taxon>Streptophyta</taxon>
        <taxon>Embryophyta</taxon>
        <taxon>Tracheophyta</taxon>
        <taxon>Spermatophyta</taxon>
        <taxon>Magnoliopsida</taxon>
        <taxon>eudicotyledons</taxon>
        <taxon>Gunneridae</taxon>
        <taxon>Pentapetalae</taxon>
        <taxon>rosids</taxon>
        <taxon>fabids</taxon>
        <taxon>Fabales</taxon>
        <taxon>Fabaceae</taxon>
        <taxon>Papilionoideae</taxon>
        <taxon>50 kb inversion clade</taxon>
        <taxon>NPAAA clade</taxon>
        <taxon>indigoferoid/millettioid clade</taxon>
        <taxon>Phaseoleae</taxon>
        <taxon>Glycine</taxon>
        <taxon>Glycine subgen. Soja</taxon>
    </lineage>
</organism>
<sequence>MVTVNLGMLHYLLDHIYGALMHRSRISTPFFSRGWGGTKLEMLEKMIGPLWCGPFGEPSGRPERLP</sequence>
<dbReference type="OrthoDB" id="1713265at2759"/>
<evidence type="ECO:0000313" key="3">
    <source>
        <dbReference type="Proteomes" id="UP000008827"/>
    </source>
</evidence>
<dbReference type="eggNOG" id="KOG1551">
    <property type="taxonomic scope" value="Eukaryota"/>
</dbReference>
<dbReference type="HOGENOM" id="CLU_2836298_0_0_1"/>
<accession>K7K958</accession>
<reference evidence="1 2" key="1">
    <citation type="journal article" date="2010" name="Nature">
        <title>Genome sequence of the palaeopolyploid soybean.</title>
        <authorList>
            <person name="Schmutz J."/>
            <person name="Cannon S.B."/>
            <person name="Schlueter J."/>
            <person name="Ma J."/>
            <person name="Mitros T."/>
            <person name="Nelson W."/>
            <person name="Hyten D.L."/>
            <person name="Song Q."/>
            <person name="Thelen J.J."/>
            <person name="Cheng J."/>
            <person name="Xu D."/>
            <person name="Hellsten U."/>
            <person name="May G.D."/>
            <person name="Yu Y."/>
            <person name="Sakurai T."/>
            <person name="Umezawa T."/>
            <person name="Bhattacharyya M.K."/>
            <person name="Sandhu D."/>
            <person name="Valliyodan B."/>
            <person name="Lindquist E."/>
            <person name="Peto M."/>
            <person name="Grant D."/>
            <person name="Shu S."/>
            <person name="Goodstein D."/>
            <person name="Barry K."/>
            <person name="Futrell-Griggs M."/>
            <person name="Abernathy B."/>
            <person name="Du J."/>
            <person name="Tian Z."/>
            <person name="Zhu L."/>
            <person name="Gill N."/>
            <person name="Joshi T."/>
            <person name="Libault M."/>
            <person name="Sethuraman A."/>
            <person name="Zhang X.-C."/>
            <person name="Shinozaki K."/>
            <person name="Nguyen H.T."/>
            <person name="Wing R.A."/>
            <person name="Cregan P."/>
            <person name="Specht J."/>
            <person name="Grimwood J."/>
            <person name="Rokhsar D."/>
            <person name="Stacey G."/>
            <person name="Shoemaker R.C."/>
            <person name="Jackson S.A."/>
        </authorList>
    </citation>
    <scope>NUCLEOTIDE SEQUENCE [LARGE SCALE GENOMIC DNA]</scope>
    <source>
        <strain evidence="2">cv. Williams 82</strain>
        <tissue evidence="1">Callus</tissue>
    </source>
</reference>
<evidence type="ECO:0000313" key="2">
    <source>
        <dbReference type="EnsemblPlants" id="KRH71895"/>
    </source>
</evidence>